<evidence type="ECO:0000256" key="6">
    <source>
        <dbReference type="ARBA" id="ARBA00022692"/>
    </source>
</evidence>
<comment type="similarity">
    <text evidence="2 10">Belongs to the GSP M family.</text>
</comment>
<dbReference type="GO" id="GO:0015628">
    <property type="term" value="P:protein secretion by the type II secretion system"/>
    <property type="evidence" value="ECO:0007669"/>
    <property type="project" value="InterPro"/>
</dbReference>
<name>A0A1M5Z9N1_9GAMM</name>
<dbReference type="Gene3D" id="3.30.1360.100">
    <property type="entry name" value="General secretion pathway protein M, EpsM"/>
    <property type="match status" value="1"/>
</dbReference>
<dbReference type="PIRSF" id="PIRSF006291">
    <property type="entry name" value="GspM"/>
    <property type="match status" value="1"/>
</dbReference>
<proteinExistence type="inferred from homology"/>
<accession>A0A1M5Z9N1</accession>
<keyword evidence="3 10" id="KW-0813">Transport</keyword>
<organism evidence="12 13">
    <name type="scientific">Ferrimonas marina</name>
    <dbReference type="NCBI Taxonomy" id="299255"/>
    <lineage>
        <taxon>Bacteria</taxon>
        <taxon>Pseudomonadati</taxon>
        <taxon>Pseudomonadota</taxon>
        <taxon>Gammaproteobacteria</taxon>
        <taxon>Alteromonadales</taxon>
        <taxon>Ferrimonadaceae</taxon>
        <taxon>Ferrimonas</taxon>
    </lineage>
</organism>
<comment type="subcellular location">
    <subcellularLocation>
        <location evidence="1">Cell inner membrane</location>
        <topology evidence="1">Single-pass membrane protein</topology>
    </subcellularLocation>
</comment>
<evidence type="ECO:0000256" key="7">
    <source>
        <dbReference type="ARBA" id="ARBA00022927"/>
    </source>
</evidence>
<keyword evidence="9 10" id="KW-0472">Membrane</keyword>
<evidence type="ECO:0000256" key="4">
    <source>
        <dbReference type="ARBA" id="ARBA00022475"/>
    </source>
</evidence>
<dbReference type="OrthoDB" id="6624834at2"/>
<evidence type="ECO:0000313" key="12">
    <source>
        <dbReference type="EMBL" id="SHI20593.1"/>
    </source>
</evidence>
<evidence type="ECO:0000313" key="13">
    <source>
        <dbReference type="Proteomes" id="UP000184268"/>
    </source>
</evidence>
<evidence type="ECO:0000256" key="5">
    <source>
        <dbReference type="ARBA" id="ARBA00022519"/>
    </source>
</evidence>
<dbReference type="RefSeq" id="WP_067661539.1">
    <property type="nucleotide sequence ID" value="NZ_FQXG01000010.1"/>
</dbReference>
<keyword evidence="7 10" id="KW-0653">Protein transport</keyword>
<evidence type="ECO:0000256" key="2">
    <source>
        <dbReference type="ARBA" id="ARBA00010637"/>
    </source>
</evidence>
<comment type="function">
    <text evidence="10">Inner membrane component of the type II secretion system required for the energy-dependent secretion of extracellular factors such as proteases and toxins from the periplasm.</text>
</comment>
<keyword evidence="6 11" id="KW-0812">Transmembrane</keyword>
<dbReference type="GO" id="GO:0005886">
    <property type="term" value="C:plasma membrane"/>
    <property type="evidence" value="ECO:0007669"/>
    <property type="project" value="UniProtKB-SubCell"/>
</dbReference>
<evidence type="ECO:0000256" key="1">
    <source>
        <dbReference type="ARBA" id="ARBA00004377"/>
    </source>
</evidence>
<keyword evidence="4 10" id="KW-1003">Cell membrane</keyword>
<gene>
    <name evidence="12" type="ORF">SAMN02745129_0012</name>
</gene>
<dbReference type="Pfam" id="PF04612">
    <property type="entry name" value="T2SSM"/>
    <property type="match status" value="1"/>
</dbReference>
<dbReference type="InterPro" id="IPR023229">
    <property type="entry name" value="T2SS_M_periplasmic_sf"/>
</dbReference>
<evidence type="ECO:0000256" key="8">
    <source>
        <dbReference type="ARBA" id="ARBA00022989"/>
    </source>
</evidence>
<keyword evidence="13" id="KW-1185">Reference proteome</keyword>
<feature type="transmembrane region" description="Helical" evidence="11">
    <location>
        <begin position="21"/>
        <end position="40"/>
    </location>
</feature>
<dbReference type="EMBL" id="FQXG01000010">
    <property type="protein sequence ID" value="SHI20593.1"/>
    <property type="molecule type" value="Genomic_DNA"/>
</dbReference>
<keyword evidence="8 11" id="KW-1133">Transmembrane helix</keyword>
<evidence type="ECO:0000256" key="11">
    <source>
        <dbReference type="SAM" id="Phobius"/>
    </source>
</evidence>
<reference evidence="12 13" key="1">
    <citation type="submission" date="2016-11" db="EMBL/GenBank/DDBJ databases">
        <authorList>
            <person name="Jaros S."/>
            <person name="Januszkiewicz K."/>
            <person name="Wedrychowicz H."/>
        </authorList>
    </citation>
    <scope>NUCLEOTIDE SEQUENCE [LARGE SCALE GENOMIC DNA]</scope>
    <source>
        <strain evidence="12 13">DSM 16917</strain>
    </source>
</reference>
<evidence type="ECO:0000256" key="3">
    <source>
        <dbReference type="ARBA" id="ARBA00022448"/>
    </source>
</evidence>
<dbReference type="InterPro" id="IPR007690">
    <property type="entry name" value="T2SS_GspM"/>
</dbReference>
<evidence type="ECO:0000256" key="9">
    <source>
        <dbReference type="ARBA" id="ARBA00023136"/>
    </source>
</evidence>
<dbReference type="SUPFAM" id="SSF103054">
    <property type="entry name" value="General secretion pathway protein M, EpsM"/>
    <property type="match status" value="1"/>
</dbReference>
<dbReference type="STRING" id="299255.SAMN02745129_0012"/>
<dbReference type="AlphaFoldDB" id="A0A1M5Z9N1"/>
<sequence length="163" mass="18121">MNAYLEQAQAWWRERTEQERRYMTIAGPLLVVAIFYWGIWTPLSTAVENAERAVQAERNNLNQMKLDAGRVLALQGGQGGPSSSGSLSQLASRSAATAGLRIARMQPQGDKLQLWVEDAQFETLLGWLAELTQQQGILVETLDVTAAQENGLVQVRRLQISRP</sequence>
<evidence type="ECO:0000256" key="10">
    <source>
        <dbReference type="PIRNR" id="PIRNR006291"/>
    </source>
</evidence>
<dbReference type="GO" id="GO:0015627">
    <property type="term" value="C:type II protein secretion system complex"/>
    <property type="evidence" value="ECO:0007669"/>
    <property type="project" value="InterPro"/>
</dbReference>
<protein>
    <recommendedName>
        <fullName evidence="10">Type II secretion system protein M</fullName>
        <shortName evidence="10">T2SS protein M</shortName>
    </recommendedName>
    <alternativeName>
        <fullName evidence="10">General secretion pathway protein M</fullName>
    </alternativeName>
</protein>
<dbReference type="Proteomes" id="UP000184268">
    <property type="component" value="Unassembled WGS sequence"/>
</dbReference>
<keyword evidence="5 10" id="KW-0997">Cell inner membrane</keyword>